<evidence type="ECO:0000259" key="2">
    <source>
        <dbReference type="PROSITE" id="PS50076"/>
    </source>
</evidence>
<dbReference type="EMBL" id="CP088295">
    <property type="protein sequence ID" value="UUY04964.1"/>
    <property type="molecule type" value="Genomic_DNA"/>
</dbReference>
<dbReference type="Proteomes" id="UP001058860">
    <property type="component" value="Chromosome"/>
</dbReference>
<dbReference type="InterPro" id="IPR001623">
    <property type="entry name" value="DnaJ_domain"/>
</dbReference>
<protein>
    <submittedName>
        <fullName evidence="3">DnaJ domain-containing protein</fullName>
    </submittedName>
</protein>
<dbReference type="SUPFAM" id="SSF46565">
    <property type="entry name" value="Chaperone J-domain"/>
    <property type="match status" value="1"/>
</dbReference>
<dbReference type="CDD" id="cd06257">
    <property type="entry name" value="DnaJ"/>
    <property type="match status" value="1"/>
</dbReference>
<sequence>MATKDPYKTLGVDKKASADEIKKAYRKLARQYHPDRNPDDPKAEERFKEIQHAYDIVGDAEKRKEYDRGGLFGGAGPFGGGGGGRWRLRRRRGRRGRWIRRHPV</sequence>
<evidence type="ECO:0000256" key="1">
    <source>
        <dbReference type="ARBA" id="ARBA00023186"/>
    </source>
</evidence>
<dbReference type="Gene3D" id="1.10.287.110">
    <property type="entry name" value="DnaJ domain"/>
    <property type="match status" value="1"/>
</dbReference>
<evidence type="ECO:0000313" key="4">
    <source>
        <dbReference type="Proteomes" id="UP001058860"/>
    </source>
</evidence>
<evidence type="ECO:0000313" key="3">
    <source>
        <dbReference type="EMBL" id="UUY04964.1"/>
    </source>
</evidence>
<dbReference type="PRINTS" id="PR00625">
    <property type="entry name" value="JDOMAIN"/>
</dbReference>
<dbReference type="InterPro" id="IPR036869">
    <property type="entry name" value="J_dom_sf"/>
</dbReference>
<dbReference type="SMART" id="SM00271">
    <property type="entry name" value="DnaJ"/>
    <property type="match status" value="1"/>
</dbReference>
<proteinExistence type="predicted"/>
<dbReference type="RefSeq" id="WP_353865440.1">
    <property type="nucleotide sequence ID" value="NZ_CP088295.1"/>
</dbReference>
<dbReference type="PANTHER" id="PTHR44145">
    <property type="entry name" value="DNAJ HOMOLOG SUBFAMILY A MEMBER 3, MITOCHONDRIAL"/>
    <property type="match status" value="1"/>
</dbReference>
<keyword evidence="4" id="KW-1185">Reference proteome</keyword>
<feature type="domain" description="J" evidence="2">
    <location>
        <begin position="5"/>
        <end position="70"/>
    </location>
</feature>
<dbReference type="PROSITE" id="PS50076">
    <property type="entry name" value="DNAJ_2"/>
    <property type="match status" value="1"/>
</dbReference>
<dbReference type="InterPro" id="IPR051938">
    <property type="entry name" value="Apopto_cytoskel_mod"/>
</dbReference>
<dbReference type="PANTHER" id="PTHR44145:SF3">
    <property type="entry name" value="DNAJ HOMOLOG SUBFAMILY A MEMBER 3, MITOCHONDRIAL"/>
    <property type="match status" value="1"/>
</dbReference>
<accession>A0ABY5PJU9</accession>
<dbReference type="Pfam" id="PF00226">
    <property type="entry name" value="DnaJ"/>
    <property type="match status" value="1"/>
</dbReference>
<gene>
    <name evidence="3" type="ORF">LRS13_05390</name>
</gene>
<keyword evidence="1" id="KW-0143">Chaperone</keyword>
<reference evidence="4" key="1">
    <citation type="submission" date="2021-11" db="EMBL/GenBank/DDBJ databases">
        <title>Cultivation dependent microbiological survey of springs from the worlds oldest radium mine currently devoted to the extraction of radon-saturated water.</title>
        <authorList>
            <person name="Kapinusova G."/>
            <person name="Smrhova T."/>
            <person name="Strejcek M."/>
            <person name="Suman J."/>
            <person name="Jani K."/>
            <person name="Pajer P."/>
            <person name="Uhlik O."/>
        </authorList>
    </citation>
    <scope>NUCLEOTIDE SEQUENCE [LARGE SCALE GENOMIC DNA]</scope>
    <source>
        <strain evidence="4">J379</strain>
    </source>
</reference>
<organism evidence="3 4">
    <name type="scientific">Svornostia abyssi</name>
    <dbReference type="NCBI Taxonomy" id="2898438"/>
    <lineage>
        <taxon>Bacteria</taxon>
        <taxon>Bacillati</taxon>
        <taxon>Actinomycetota</taxon>
        <taxon>Thermoleophilia</taxon>
        <taxon>Solirubrobacterales</taxon>
        <taxon>Baekduiaceae</taxon>
        <taxon>Svornostia</taxon>
    </lineage>
</organism>
<name>A0ABY5PJU9_9ACTN</name>